<dbReference type="AlphaFoldDB" id="A0A941EZY5"/>
<protein>
    <submittedName>
        <fullName evidence="1">Uncharacterized protein</fullName>
    </submittedName>
</protein>
<evidence type="ECO:0000313" key="1">
    <source>
        <dbReference type="EMBL" id="MBR8534431.1"/>
    </source>
</evidence>
<name>A0A941EZY5_9BACT</name>
<accession>A0A941EZY5</accession>
<dbReference type="EMBL" id="JAGTAR010000002">
    <property type="protein sequence ID" value="MBR8534431.1"/>
    <property type="molecule type" value="Genomic_DNA"/>
</dbReference>
<dbReference type="Proteomes" id="UP000679220">
    <property type="component" value="Unassembled WGS sequence"/>
</dbReference>
<dbReference type="InterPro" id="IPR036366">
    <property type="entry name" value="PGBDSf"/>
</dbReference>
<gene>
    <name evidence="1" type="ORF">KDU71_02580</name>
</gene>
<reference evidence="1" key="1">
    <citation type="journal article" date="2018" name="Int. J. Syst. Evol. Microbiol.">
        <title>Carboxylicivirga sediminis sp. nov., isolated from coastal sediment.</title>
        <authorList>
            <person name="Wang F.Q."/>
            <person name="Ren L.H."/>
            <person name="Zou R.J."/>
            <person name="Sun Y.Z."/>
            <person name="Liu X.J."/>
            <person name="Jiang F."/>
            <person name="Liu L.J."/>
        </authorList>
    </citation>
    <scope>NUCLEOTIDE SEQUENCE</scope>
    <source>
        <strain evidence="1">JR1</strain>
    </source>
</reference>
<sequence length="212" mass="23400">MKNLIAFAGIAALGYYLYNKYENNNSNKELASQPGTWPLKRGANNNLVKEVQKALINRGGDTAHLVLSAGGATGVFNEQTEKALTTLGYPAQLNQEHYNMLIADSKVLRNVAYVIDVDGATLFTGVGNNHSQEYGYGRDPFTHLPVRTHLGTSTGNYKNGLVELTTNINVKRVKFWVPTDKVAMVSQAEYDMMKTSKILEKSDDVKSKLLKL</sequence>
<dbReference type="Gene3D" id="1.10.101.10">
    <property type="entry name" value="PGBD-like superfamily/PGBD"/>
    <property type="match status" value="1"/>
</dbReference>
<reference evidence="1" key="2">
    <citation type="submission" date="2021-04" db="EMBL/GenBank/DDBJ databases">
        <authorList>
            <person name="Zhang T."/>
            <person name="Zhang Y."/>
            <person name="Lu D."/>
            <person name="Zuo D."/>
            <person name="Du Z."/>
        </authorList>
    </citation>
    <scope>NUCLEOTIDE SEQUENCE</scope>
    <source>
        <strain evidence="1">JR1</strain>
    </source>
</reference>
<proteinExistence type="predicted"/>
<organism evidence="1 2">
    <name type="scientific">Carboxylicivirga sediminis</name>
    <dbReference type="NCBI Taxonomy" id="2006564"/>
    <lineage>
        <taxon>Bacteria</taxon>
        <taxon>Pseudomonadati</taxon>
        <taxon>Bacteroidota</taxon>
        <taxon>Bacteroidia</taxon>
        <taxon>Marinilabiliales</taxon>
        <taxon>Marinilabiliaceae</taxon>
        <taxon>Carboxylicivirga</taxon>
    </lineage>
</organism>
<comment type="caution">
    <text evidence="1">The sequence shown here is derived from an EMBL/GenBank/DDBJ whole genome shotgun (WGS) entry which is preliminary data.</text>
</comment>
<evidence type="ECO:0000313" key="2">
    <source>
        <dbReference type="Proteomes" id="UP000679220"/>
    </source>
</evidence>
<dbReference type="RefSeq" id="WP_212188335.1">
    <property type="nucleotide sequence ID" value="NZ_JAGTAR010000002.1"/>
</dbReference>
<keyword evidence="2" id="KW-1185">Reference proteome</keyword>